<organism evidence="2 3">
    <name type="scientific">Pseudomonas coronafaciens pv. striafaciens</name>
    <dbReference type="NCBI Taxonomy" id="235276"/>
    <lineage>
        <taxon>Bacteria</taxon>
        <taxon>Pseudomonadati</taxon>
        <taxon>Pseudomonadota</taxon>
        <taxon>Gammaproteobacteria</taxon>
        <taxon>Pseudomonadales</taxon>
        <taxon>Pseudomonadaceae</taxon>
        <taxon>Pseudomonas</taxon>
        <taxon>Pseudomonas coronafaciens</taxon>
    </lineage>
</organism>
<gene>
    <name evidence="2" type="ORF">ALP78_04827</name>
</gene>
<evidence type="ECO:0000313" key="3">
    <source>
        <dbReference type="Proteomes" id="UP000268004"/>
    </source>
</evidence>
<feature type="region of interest" description="Disordered" evidence="1">
    <location>
        <begin position="508"/>
        <end position="535"/>
    </location>
</feature>
<dbReference type="Proteomes" id="UP000268004">
    <property type="component" value="Unassembled WGS sequence"/>
</dbReference>
<evidence type="ECO:0000256" key="1">
    <source>
        <dbReference type="SAM" id="MobiDB-lite"/>
    </source>
</evidence>
<reference evidence="2 3" key="1">
    <citation type="submission" date="2018-08" db="EMBL/GenBank/DDBJ databases">
        <title>Recombination of ecologically and evolutionarily significant loci maintains genetic cohesion in the Pseudomonas syringae species complex.</title>
        <authorList>
            <person name="Dillon M."/>
            <person name="Thakur S."/>
            <person name="Almeida R.N.D."/>
            <person name="Weir B.S."/>
            <person name="Guttman D.S."/>
        </authorList>
    </citation>
    <scope>NUCLEOTIDE SEQUENCE [LARGE SCALE GENOMIC DNA]</scope>
    <source>
        <strain evidence="2 3">ICMP 4996</strain>
    </source>
</reference>
<comment type="caution">
    <text evidence="2">The sequence shown here is derived from an EMBL/GenBank/DDBJ whole genome shotgun (WGS) entry which is preliminary data.</text>
</comment>
<dbReference type="AlphaFoldDB" id="A0A3M4Y234"/>
<protein>
    <submittedName>
        <fullName evidence="2">Type III effector HopAA1</fullName>
    </submittedName>
</protein>
<name>A0A3M4Y234_9PSED</name>
<sequence>MSVLFADGLPDVCNCYHSRTDAPLPCLFAGQSSGQTRLVALLRNLRNREGVSMHINRTGSPQPSIELERFYSASQSLASSSVRELSPAEQTMLDSITDYLKDHVFAAHKLPLSESAVDQDAVHAHNEQIDNIIDSRARRLLDEGETPATIADTFAKAEKFDRMATTASTALRATPFAAASVLQYMQPAINKGDWLPTPLKPLTPFVSGALSGIMDQVGTTVMNRATGNLHYLSTSPEKLHDAMAASVKRHSPGVMRQAVDLGIAVQTYSARNAVRTVLAPALASRPAVQGAVDISVSAAGGLVANAGFGNRMLSVQARDHLRGGAFVLGIKDKQPKADLSEETDWLDAYNAIKSASYAGAALNAGKRVAGLPLDVATDGLKAVRSLVSATGLAQNGLALAGGFAGVGKLQEMATKNITDPATKAAVSQLTNMAGSAGVFAAWTTAAVATDPAVKKAESFLQDTVKSAASSSTSYVADQAVKLAKAGIDASGEAIAATGASLRDTLRRRNAREPDIEEGGIAAGSPSAVPFQPGRA</sequence>
<dbReference type="EMBL" id="RBSD01000175">
    <property type="protein sequence ID" value="RMR81993.1"/>
    <property type="molecule type" value="Genomic_DNA"/>
</dbReference>
<accession>A0A3M4Y234</accession>
<proteinExistence type="predicted"/>
<evidence type="ECO:0000313" key="2">
    <source>
        <dbReference type="EMBL" id="RMR81993.1"/>
    </source>
</evidence>